<keyword evidence="1" id="KW-1133">Transmembrane helix</keyword>
<dbReference type="Proteomes" id="UP000679126">
    <property type="component" value="Unassembled WGS sequence"/>
</dbReference>
<sequence>MPILSSILVLAAGINLASGLIVLVSLGIFTGVAVYVNRLSVPPRYPTSVPWNISGGLILIVLVLIFRQIASVWSLGNMEVWRADFWQNIDAQLEGGQAFTLKLVIVLEIAFNSFLVVAAAFLLLLFSRTRDIFPRTFMIVLIAQELFIFLDTVLVSFQLSGLETEGLRITMVKSILRWLIAGLLIGYVTGSIRSKHTFVVPYRNHEEEDDPGFLADLEEENKKRAL</sequence>
<feature type="transmembrane region" description="Helical" evidence="1">
    <location>
        <begin position="175"/>
        <end position="193"/>
    </location>
</feature>
<dbReference type="EMBL" id="JAGHKP010000002">
    <property type="protein sequence ID" value="MBO9152799.1"/>
    <property type="molecule type" value="Genomic_DNA"/>
</dbReference>
<dbReference type="InterPro" id="IPR019690">
    <property type="entry name" value="DUF2569"/>
</dbReference>
<keyword evidence="1" id="KW-0812">Transmembrane</keyword>
<protein>
    <submittedName>
        <fullName evidence="2">DUF2569 family protein</fullName>
    </submittedName>
</protein>
<organism evidence="2 3">
    <name type="scientific">Chitinophaga chungangae</name>
    <dbReference type="NCBI Taxonomy" id="2821488"/>
    <lineage>
        <taxon>Bacteria</taxon>
        <taxon>Pseudomonadati</taxon>
        <taxon>Bacteroidota</taxon>
        <taxon>Chitinophagia</taxon>
        <taxon>Chitinophagales</taxon>
        <taxon>Chitinophagaceae</taxon>
        <taxon>Chitinophaga</taxon>
    </lineage>
</organism>
<name>A0ABS3YFB6_9BACT</name>
<feature type="transmembrane region" description="Helical" evidence="1">
    <location>
        <begin position="6"/>
        <end position="37"/>
    </location>
</feature>
<proteinExistence type="predicted"/>
<dbReference type="Pfam" id="PF10754">
    <property type="entry name" value="DUF2569"/>
    <property type="match status" value="1"/>
</dbReference>
<feature type="transmembrane region" description="Helical" evidence="1">
    <location>
        <begin position="103"/>
        <end position="125"/>
    </location>
</feature>
<keyword evidence="3" id="KW-1185">Reference proteome</keyword>
<gene>
    <name evidence="2" type="ORF">J7I43_11290</name>
</gene>
<accession>A0ABS3YFB6</accession>
<dbReference type="RefSeq" id="WP_209145778.1">
    <property type="nucleotide sequence ID" value="NZ_JAGHKP010000002.1"/>
</dbReference>
<evidence type="ECO:0000313" key="2">
    <source>
        <dbReference type="EMBL" id="MBO9152799.1"/>
    </source>
</evidence>
<feature type="transmembrane region" description="Helical" evidence="1">
    <location>
        <begin position="49"/>
        <end position="70"/>
    </location>
</feature>
<evidence type="ECO:0000256" key="1">
    <source>
        <dbReference type="SAM" id="Phobius"/>
    </source>
</evidence>
<evidence type="ECO:0000313" key="3">
    <source>
        <dbReference type="Proteomes" id="UP000679126"/>
    </source>
</evidence>
<feature type="transmembrane region" description="Helical" evidence="1">
    <location>
        <begin position="137"/>
        <end position="155"/>
    </location>
</feature>
<keyword evidence="1" id="KW-0472">Membrane</keyword>
<comment type="caution">
    <text evidence="2">The sequence shown here is derived from an EMBL/GenBank/DDBJ whole genome shotgun (WGS) entry which is preliminary data.</text>
</comment>
<reference evidence="3" key="1">
    <citation type="submission" date="2021-03" db="EMBL/GenBank/DDBJ databases">
        <title>Assistant Professor.</title>
        <authorList>
            <person name="Huq M.A."/>
        </authorList>
    </citation>
    <scope>NUCLEOTIDE SEQUENCE [LARGE SCALE GENOMIC DNA]</scope>
    <source>
        <strain evidence="3">MAH-28</strain>
    </source>
</reference>